<dbReference type="EMBL" id="AP023361">
    <property type="protein sequence ID" value="BCJ91781.1"/>
    <property type="molecule type" value="Genomic_DNA"/>
</dbReference>
<proteinExistence type="predicted"/>
<evidence type="ECO:0008006" key="3">
    <source>
        <dbReference type="Google" id="ProtNLM"/>
    </source>
</evidence>
<evidence type="ECO:0000313" key="2">
    <source>
        <dbReference type="Proteomes" id="UP000515317"/>
    </source>
</evidence>
<dbReference type="AlphaFoldDB" id="A0A6S6QXM4"/>
<keyword evidence="2" id="KW-1185">Reference proteome</keyword>
<gene>
    <name evidence="1" type="ORF">IZ6_25160</name>
</gene>
<accession>A0A6S6QXM4</accession>
<reference evidence="1 2" key="1">
    <citation type="submission" date="2020-08" db="EMBL/GenBank/DDBJ databases">
        <title>Genome sequence of Rhizobiales bacterium strain IZ6.</title>
        <authorList>
            <person name="Nakai R."/>
            <person name="Naganuma T."/>
        </authorList>
    </citation>
    <scope>NUCLEOTIDE SEQUENCE [LARGE SCALE GENOMIC DNA]</scope>
    <source>
        <strain evidence="1 2">IZ6</strain>
    </source>
</reference>
<dbReference type="Proteomes" id="UP000515317">
    <property type="component" value="Chromosome"/>
</dbReference>
<evidence type="ECO:0000313" key="1">
    <source>
        <dbReference type="EMBL" id="BCJ91781.1"/>
    </source>
</evidence>
<name>A0A6S6QXM4_9HYPH</name>
<protein>
    <recommendedName>
        <fullName evidence="3">DUF3168 domain-containing protein</fullName>
    </recommendedName>
</protein>
<dbReference type="KEGG" id="tso:IZ6_25160"/>
<sequence>MMYRNLHGSVVKFAQALIEEINSTIPDGAFQFYDWDAHAETQELPNSDLLGPHGLAFVESENVIEVTFAIAVSTYGDENLFRLRDGLNMAFEKMRPTKTVEYYDAATTSLLNKMVIASGTMLAPVGRATIRPWQFVQATALLEIQA</sequence>
<organism evidence="1 2">
    <name type="scientific">Terrihabitans soli</name>
    <dbReference type="NCBI Taxonomy" id="708113"/>
    <lineage>
        <taxon>Bacteria</taxon>
        <taxon>Pseudomonadati</taxon>
        <taxon>Pseudomonadota</taxon>
        <taxon>Alphaproteobacteria</taxon>
        <taxon>Hyphomicrobiales</taxon>
        <taxon>Terrihabitans</taxon>
    </lineage>
</organism>
<dbReference type="RefSeq" id="WP_222875403.1">
    <property type="nucleotide sequence ID" value="NZ_AP023361.1"/>
</dbReference>